<comment type="caution">
    <text evidence="1">The sequence shown here is derived from an EMBL/GenBank/DDBJ whole genome shotgun (WGS) entry which is preliminary data.</text>
</comment>
<reference evidence="1 2" key="2">
    <citation type="journal article" date="2022" name="Mol. Ecol. Resour.">
        <title>The genomes of chicory, endive, great burdock and yacon provide insights into Asteraceae paleo-polyploidization history and plant inulin production.</title>
        <authorList>
            <person name="Fan W."/>
            <person name="Wang S."/>
            <person name="Wang H."/>
            <person name="Wang A."/>
            <person name="Jiang F."/>
            <person name="Liu H."/>
            <person name="Zhao H."/>
            <person name="Xu D."/>
            <person name="Zhang Y."/>
        </authorList>
    </citation>
    <scope>NUCLEOTIDE SEQUENCE [LARGE SCALE GENOMIC DNA]</scope>
    <source>
        <strain evidence="2">cv. Niubang</strain>
    </source>
</reference>
<evidence type="ECO:0000313" key="2">
    <source>
        <dbReference type="Proteomes" id="UP001055879"/>
    </source>
</evidence>
<protein>
    <submittedName>
        <fullName evidence="1">Uncharacterized protein</fullName>
    </submittedName>
</protein>
<sequence>MDLFFDVNRSDVIIETSGPKFDAINTSIKELTTEVKNTTDAVQSQSSSLQNLQQAITSVSGDLATKADNSELQGLKDVVAQLHKDVSVNTQIKKQDRSAGTHSKAEVEAAAAVDTANVVIPTSTTPDTVASPVDDDKEEEMNFEEPSQAEGEQDDAN</sequence>
<dbReference type="EMBL" id="CM042061">
    <property type="protein sequence ID" value="KAI3672867.1"/>
    <property type="molecule type" value="Genomic_DNA"/>
</dbReference>
<organism evidence="1 2">
    <name type="scientific">Arctium lappa</name>
    <name type="common">Greater burdock</name>
    <name type="synonym">Lappa major</name>
    <dbReference type="NCBI Taxonomy" id="4217"/>
    <lineage>
        <taxon>Eukaryota</taxon>
        <taxon>Viridiplantae</taxon>
        <taxon>Streptophyta</taxon>
        <taxon>Embryophyta</taxon>
        <taxon>Tracheophyta</taxon>
        <taxon>Spermatophyta</taxon>
        <taxon>Magnoliopsida</taxon>
        <taxon>eudicotyledons</taxon>
        <taxon>Gunneridae</taxon>
        <taxon>Pentapetalae</taxon>
        <taxon>asterids</taxon>
        <taxon>campanulids</taxon>
        <taxon>Asterales</taxon>
        <taxon>Asteraceae</taxon>
        <taxon>Carduoideae</taxon>
        <taxon>Cardueae</taxon>
        <taxon>Arctiinae</taxon>
        <taxon>Arctium</taxon>
    </lineage>
</organism>
<accession>A0ACB8XRG5</accession>
<keyword evidence="2" id="KW-1185">Reference proteome</keyword>
<proteinExistence type="predicted"/>
<evidence type="ECO:0000313" key="1">
    <source>
        <dbReference type="EMBL" id="KAI3672867.1"/>
    </source>
</evidence>
<gene>
    <name evidence="1" type="ORF">L6452_38967</name>
</gene>
<dbReference type="Proteomes" id="UP001055879">
    <property type="component" value="Linkage Group LG15"/>
</dbReference>
<name>A0ACB8XRG5_ARCLA</name>
<reference evidence="2" key="1">
    <citation type="journal article" date="2022" name="Mol. Ecol. Resour.">
        <title>The genomes of chicory, endive, great burdock and yacon provide insights into Asteraceae palaeo-polyploidization history and plant inulin production.</title>
        <authorList>
            <person name="Fan W."/>
            <person name="Wang S."/>
            <person name="Wang H."/>
            <person name="Wang A."/>
            <person name="Jiang F."/>
            <person name="Liu H."/>
            <person name="Zhao H."/>
            <person name="Xu D."/>
            <person name="Zhang Y."/>
        </authorList>
    </citation>
    <scope>NUCLEOTIDE SEQUENCE [LARGE SCALE GENOMIC DNA]</scope>
    <source>
        <strain evidence="2">cv. Niubang</strain>
    </source>
</reference>